<dbReference type="STRING" id="39841.SAMN05660836_00526"/>
<dbReference type="Pfam" id="PF04606">
    <property type="entry name" value="Ogr_Delta"/>
    <property type="match status" value="1"/>
</dbReference>
<feature type="domain" description="Zinc finger Ogr/Delta-type" evidence="1">
    <location>
        <begin position="9"/>
        <end position="53"/>
    </location>
</feature>
<dbReference type="AlphaFoldDB" id="A0A1I4RBL2"/>
<dbReference type="InterPro" id="IPR007684">
    <property type="entry name" value="Znf_Ogr/Delta"/>
</dbReference>
<evidence type="ECO:0000259" key="1">
    <source>
        <dbReference type="Pfam" id="PF04606"/>
    </source>
</evidence>
<protein>
    <submittedName>
        <fullName evidence="2">Ogr/Delta-like zinc finger</fullName>
    </submittedName>
</protein>
<proteinExistence type="predicted"/>
<dbReference type="Proteomes" id="UP000199611">
    <property type="component" value="Unassembled WGS sequence"/>
</dbReference>
<reference evidence="2 3" key="1">
    <citation type="submission" date="2016-10" db="EMBL/GenBank/DDBJ databases">
        <authorList>
            <person name="de Groot N.N."/>
        </authorList>
    </citation>
    <scope>NUCLEOTIDE SEQUENCE [LARGE SCALE GENOMIC DNA]</scope>
    <source>
        <strain evidence="2 3">DSM 9990</strain>
    </source>
</reference>
<evidence type="ECO:0000313" key="3">
    <source>
        <dbReference type="Proteomes" id="UP000199611"/>
    </source>
</evidence>
<organism evidence="2 3">
    <name type="scientific">Thermodesulforhabdus norvegica</name>
    <dbReference type="NCBI Taxonomy" id="39841"/>
    <lineage>
        <taxon>Bacteria</taxon>
        <taxon>Pseudomonadati</taxon>
        <taxon>Thermodesulfobacteriota</taxon>
        <taxon>Syntrophobacteria</taxon>
        <taxon>Syntrophobacterales</taxon>
        <taxon>Thermodesulforhabdaceae</taxon>
        <taxon>Thermodesulforhabdus</taxon>
    </lineage>
</organism>
<dbReference type="OrthoDB" id="598068at2"/>
<dbReference type="EMBL" id="FOUU01000001">
    <property type="protein sequence ID" value="SFM49595.1"/>
    <property type="molecule type" value="Genomic_DNA"/>
</dbReference>
<evidence type="ECO:0000313" key="2">
    <source>
        <dbReference type="EMBL" id="SFM49595.1"/>
    </source>
</evidence>
<gene>
    <name evidence="2" type="ORF">SAMN05660836_00526</name>
</gene>
<sequence length="89" mass="10767">MTVEDKTICPHCGQKMKKWRVPMFSTWTAEFFYVCFNDECPYFQRGWKHMFETYRNTCSYRYRYDPETGQSGPLPVWSLDDLKADIIED</sequence>
<keyword evidence="3" id="KW-1185">Reference proteome</keyword>
<accession>A0A1I4RBL2</accession>
<dbReference type="RefSeq" id="WP_093393252.1">
    <property type="nucleotide sequence ID" value="NZ_FOUU01000001.1"/>
</dbReference>
<name>A0A1I4RBL2_9BACT</name>